<dbReference type="STRING" id="27342.A0A0H2S9Q9"/>
<protein>
    <submittedName>
        <fullName evidence="3">Uncharacterized protein</fullName>
    </submittedName>
</protein>
<reference evidence="3 4" key="1">
    <citation type="submission" date="2015-04" db="EMBL/GenBank/DDBJ databases">
        <title>Complete genome sequence of Schizopora paradoxa KUC8140, a cosmopolitan wood degrader in East Asia.</title>
        <authorList>
            <consortium name="DOE Joint Genome Institute"/>
            <person name="Min B."/>
            <person name="Park H."/>
            <person name="Jang Y."/>
            <person name="Kim J.-J."/>
            <person name="Kim K.H."/>
            <person name="Pangilinan J."/>
            <person name="Lipzen A."/>
            <person name="Riley R."/>
            <person name="Grigoriev I.V."/>
            <person name="Spatafora J.W."/>
            <person name="Choi I.-G."/>
        </authorList>
    </citation>
    <scope>NUCLEOTIDE SEQUENCE [LARGE SCALE GENOMIC DNA]</scope>
    <source>
        <strain evidence="3 4">KUC8140</strain>
    </source>
</reference>
<dbReference type="AlphaFoldDB" id="A0A0H2S9Q9"/>
<organism evidence="3 4">
    <name type="scientific">Schizopora paradoxa</name>
    <dbReference type="NCBI Taxonomy" id="27342"/>
    <lineage>
        <taxon>Eukaryota</taxon>
        <taxon>Fungi</taxon>
        <taxon>Dikarya</taxon>
        <taxon>Basidiomycota</taxon>
        <taxon>Agaricomycotina</taxon>
        <taxon>Agaricomycetes</taxon>
        <taxon>Hymenochaetales</taxon>
        <taxon>Schizoporaceae</taxon>
        <taxon>Schizopora</taxon>
    </lineage>
</organism>
<dbReference type="OrthoDB" id="2526683at2759"/>
<sequence length="381" mass="40772">MPSSRSYRDDRDTRDRAPPPLPSLPRRAETIPHPVSPPLAQANMPPYAYYPPPVAAAPPYALPPTQAEPPTMHKVWILDCKSCGTFLTNRAMKAVLLLRPNVPLYSTDALPANCGAYTPSASRSSRSGRAVSSSLSRATSSNRDRDSTPRTCECLTQTLSCHSCGASVGYMIVMPCVRCTSSSFSPPGAGYPRSGRPRATNGHRFVFHSSEVVGEERLYVSGEPGVSTEPELPDVENIFPGAAVEVPDYVRTFMPPYTARALTVLSVPNPNLAQPNAYQTPLSPISPNGNASPLAANFAYAGYPGGHNPAPPSIVSPVPKTPKLRSGDVVYWHHLATRGDLPGIRDDERSRASCGAGNGRHFGEEDVSSLPGMPGAIWCAR</sequence>
<feature type="compositionally biased region" description="Basic and acidic residues" evidence="2">
    <location>
        <begin position="1"/>
        <end position="17"/>
    </location>
</feature>
<dbReference type="Proteomes" id="UP000053477">
    <property type="component" value="Unassembled WGS sequence"/>
</dbReference>
<evidence type="ECO:0000256" key="1">
    <source>
        <dbReference type="ARBA" id="ARBA00006888"/>
    </source>
</evidence>
<name>A0A0H2S9Q9_9AGAM</name>
<evidence type="ECO:0000313" key="4">
    <source>
        <dbReference type="Proteomes" id="UP000053477"/>
    </source>
</evidence>
<dbReference type="PANTHER" id="PTHR31841:SF1">
    <property type="entry name" value="PROTEIN FAM72A-RELATED"/>
    <property type="match status" value="1"/>
</dbReference>
<evidence type="ECO:0000313" key="3">
    <source>
        <dbReference type="EMBL" id="KLO18418.1"/>
    </source>
</evidence>
<dbReference type="InterPro" id="IPR026768">
    <property type="entry name" value="YPEH2ZP"/>
</dbReference>
<dbReference type="EMBL" id="KQ085895">
    <property type="protein sequence ID" value="KLO18418.1"/>
    <property type="molecule type" value="Genomic_DNA"/>
</dbReference>
<accession>A0A0H2S9Q9</accession>
<keyword evidence="4" id="KW-1185">Reference proteome</keyword>
<dbReference type="GO" id="GO:0005829">
    <property type="term" value="C:cytosol"/>
    <property type="evidence" value="ECO:0007669"/>
    <property type="project" value="UniProtKB-ARBA"/>
</dbReference>
<evidence type="ECO:0000256" key="2">
    <source>
        <dbReference type="SAM" id="MobiDB-lite"/>
    </source>
</evidence>
<feature type="compositionally biased region" description="Low complexity" evidence="2">
    <location>
        <begin position="120"/>
        <end position="141"/>
    </location>
</feature>
<dbReference type="Pfam" id="PF14976">
    <property type="entry name" value="YPEH2ZP"/>
    <property type="match status" value="1"/>
</dbReference>
<dbReference type="PANTHER" id="PTHR31841">
    <property type="entry name" value="PROTEIN FAM72A-RELATED"/>
    <property type="match status" value="1"/>
</dbReference>
<gene>
    <name evidence="3" type="ORF">SCHPADRAFT_993639</name>
</gene>
<feature type="region of interest" description="Disordered" evidence="2">
    <location>
        <begin position="117"/>
        <end position="150"/>
    </location>
</feature>
<comment type="similarity">
    <text evidence="1">Belongs to the FAM72 family.</text>
</comment>
<proteinExistence type="inferred from homology"/>
<dbReference type="InParanoid" id="A0A0H2S9Q9"/>
<feature type="region of interest" description="Disordered" evidence="2">
    <location>
        <begin position="1"/>
        <end position="38"/>
    </location>
</feature>